<evidence type="ECO:0000313" key="17">
    <source>
        <dbReference type="Proteomes" id="UP000005233"/>
    </source>
</evidence>
<keyword evidence="11 12" id="KW-0472">Membrane</keyword>
<evidence type="ECO:0000256" key="1">
    <source>
        <dbReference type="ARBA" id="ARBA00000085"/>
    </source>
</evidence>
<dbReference type="STRING" id="1041930.Mtc_2005"/>
<dbReference type="GO" id="GO:0000156">
    <property type="term" value="F:phosphorelay response regulator activity"/>
    <property type="evidence" value="ECO:0007669"/>
    <property type="project" value="TreeGrafter"/>
</dbReference>
<evidence type="ECO:0000256" key="11">
    <source>
        <dbReference type="ARBA" id="ARBA00023136"/>
    </source>
</evidence>
<evidence type="ECO:0000256" key="4">
    <source>
        <dbReference type="ARBA" id="ARBA00022679"/>
    </source>
</evidence>
<dbReference type="InterPro" id="IPR035965">
    <property type="entry name" value="PAS-like_dom_sf"/>
</dbReference>
<dbReference type="InterPro" id="IPR013767">
    <property type="entry name" value="PAS_fold"/>
</dbReference>
<keyword evidence="5 12" id="KW-0812">Transmembrane</keyword>
<accession>H8I698</accession>
<dbReference type="eggNOG" id="arCOG06515">
    <property type="taxonomic scope" value="Archaea"/>
</dbReference>
<gene>
    <name evidence="16" type="ordered locus">Mtc_2005</name>
</gene>
<dbReference type="AlphaFoldDB" id="H8I698"/>
<feature type="transmembrane region" description="Helical" evidence="12">
    <location>
        <begin position="40"/>
        <end position="57"/>
    </location>
</feature>
<dbReference type="GO" id="GO:0030295">
    <property type="term" value="F:protein kinase activator activity"/>
    <property type="evidence" value="ECO:0007669"/>
    <property type="project" value="TreeGrafter"/>
</dbReference>
<dbReference type="SMART" id="SM00086">
    <property type="entry name" value="PAC"/>
    <property type="match status" value="1"/>
</dbReference>
<dbReference type="GO" id="GO:0007234">
    <property type="term" value="P:osmosensory signaling via phosphorelay pathway"/>
    <property type="evidence" value="ECO:0007669"/>
    <property type="project" value="TreeGrafter"/>
</dbReference>
<keyword evidence="9 12" id="KW-1133">Transmembrane helix</keyword>
<dbReference type="GeneID" id="11972159"/>
<dbReference type="EC" id="2.7.13.3" evidence="3"/>
<organism evidence="16 17">
    <name type="scientific">Methanocella conradii (strain DSM 24694 / JCM 17849 / CGMCC 1.5162 / HZ254)</name>
    <dbReference type="NCBI Taxonomy" id="1041930"/>
    <lineage>
        <taxon>Archaea</taxon>
        <taxon>Methanobacteriati</taxon>
        <taxon>Methanobacteriota</taxon>
        <taxon>Stenosarchaea group</taxon>
        <taxon>Methanomicrobia</taxon>
        <taxon>Methanocellales</taxon>
        <taxon>Methanocellaceae</taxon>
        <taxon>Methanocella</taxon>
    </lineage>
</organism>
<proteinExistence type="predicted"/>
<name>H8I698_METCZ</name>
<feature type="domain" description="PAS" evidence="14">
    <location>
        <begin position="111"/>
        <end position="163"/>
    </location>
</feature>
<dbReference type="InterPro" id="IPR005467">
    <property type="entry name" value="His_kinase_dom"/>
</dbReference>
<dbReference type="InterPro" id="IPR000014">
    <property type="entry name" value="PAS"/>
</dbReference>
<evidence type="ECO:0000256" key="10">
    <source>
        <dbReference type="ARBA" id="ARBA00023012"/>
    </source>
</evidence>
<dbReference type="GO" id="GO:0006355">
    <property type="term" value="P:regulation of DNA-templated transcription"/>
    <property type="evidence" value="ECO:0007669"/>
    <property type="project" value="InterPro"/>
</dbReference>
<evidence type="ECO:0000256" key="2">
    <source>
        <dbReference type="ARBA" id="ARBA00004141"/>
    </source>
</evidence>
<dbReference type="SMART" id="SM00387">
    <property type="entry name" value="HATPase_c"/>
    <property type="match status" value="1"/>
</dbReference>
<keyword evidence="17" id="KW-1185">Reference proteome</keyword>
<dbReference type="InterPro" id="IPR050351">
    <property type="entry name" value="BphY/WalK/GraS-like"/>
</dbReference>
<evidence type="ECO:0000256" key="5">
    <source>
        <dbReference type="ARBA" id="ARBA00022692"/>
    </source>
</evidence>
<dbReference type="Proteomes" id="UP000005233">
    <property type="component" value="Chromosome"/>
</dbReference>
<dbReference type="Pfam" id="PF02518">
    <property type="entry name" value="HATPase_c"/>
    <property type="match status" value="1"/>
</dbReference>
<dbReference type="InterPro" id="IPR003594">
    <property type="entry name" value="HATPase_dom"/>
</dbReference>
<dbReference type="InterPro" id="IPR036890">
    <property type="entry name" value="HATPase_C_sf"/>
</dbReference>
<protein>
    <recommendedName>
        <fullName evidence="3">histidine kinase</fullName>
        <ecNumber evidence="3">2.7.13.3</ecNumber>
    </recommendedName>
</protein>
<dbReference type="Pfam" id="PF00989">
    <property type="entry name" value="PAS"/>
    <property type="match status" value="1"/>
</dbReference>
<dbReference type="SUPFAM" id="SSF55785">
    <property type="entry name" value="PYP-like sensor domain (PAS domain)"/>
    <property type="match status" value="1"/>
</dbReference>
<feature type="transmembrane region" description="Helical" evidence="12">
    <location>
        <begin position="16"/>
        <end position="34"/>
    </location>
</feature>
<dbReference type="KEGG" id="mez:Mtc_2005"/>
<dbReference type="eggNOG" id="arCOG02353">
    <property type="taxonomic scope" value="Archaea"/>
</dbReference>
<dbReference type="PROSITE" id="PS50109">
    <property type="entry name" value="HIS_KIN"/>
    <property type="match status" value="1"/>
</dbReference>
<dbReference type="InterPro" id="IPR004358">
    <property type="entry name" value="Sig_transdc_His_kin-like_C"/>
</dbReference>
<evidence type="ECO:0000256" key="3">
    <source>
        <dbReference type="ARBA" id="ARBA00012438"/>
    </source>
</evidence>
<dbReference type="eggNOG" id="arCOG06940">
    <property type="taxonomic scope" value="Archaea"/>
</dbReference>
<keyword evidence="8" id="KW-0067">ATP-binding</keyword>
<dbReference type="EMBL" id="CP003243">
    <property type="protein sequence ID" value="AFD00745.1"/>
    <property type="molecule type" value="Genomic_DNA"/>
</dbReference>
<dbReference type="CDD" id="cd00130">
    <property type="entry name" value="PAS"/>
    <property type="match status" value="1"/>
</dbReference>
<dbReference type="OrthoDB" id="230688at2157"/>
<feature type="domain" description="PAC" evidence="15">
    <location>
        <begin position="190"/>
        <end position="241"/>
    </location>
</feature>
<dbReference type="GO" id="GO:0016020">
    <property type="term" value="C:membrane"/>
    <property type="evidence" value="ECO:0007669"/>
    <property type="project" value="UniProtKB-SubCell"/>
</dbReference>
<comment type="catalytic activity">
    <reaction evidence="1">
        <text>ATP + protein L-histidine = ADP + protein N-phospho-L-histidine.</text>
        <dbReference type="EC" id="2.7.13.3"/>
    </reaction>
</comment>
<evidence type="ECO:0000256" key="9">
    <source>
        <dbReference type="ARBA" id="ARBA00022989"/>
    </source>
</evidence>
<feature type="domain" description="Histidine kinase" evidence="13">
    <location>
        <begin position="252"/>
        <end position="468"/>
    </location>
</feature>
<dbReference type="PANTHER" id="PTHR42878:SF7">
    <property type="entry name" value="SENSOR HISTIDINE KINASE GLRK"/>
    <property type="match status" value="1"/>
</dbReference>
<evidence type="ECO:0000256" key="6">
    <source>
        <dbReference type="ARBA" id="ARBA00022741"/>
    </source>
</evidence>
<keyword evidence="10" id="KW-0902">Two-component regulatory system</keyword>
<feature type="transmembrane region" description="Helical" evidence="12">
    <location>
        <begin position="62"/>
        <end position="81"/>
    </location>
</feature>
<dbReference type="InterPro" id="IPR000700">
    <property type="entry name" value="PAS-assoc_C"/>
</dbReference>
<dbReference type="HOGENOM" id="CLU_000445_114_58_2"/>
<dbReference type="RefSeq" id="WP_014406576.1">
    <property type="nucleotide sequence ID" value="NC_017034.1"/>
</dbReference>
<evidence type="ECO:0000256" key="12">
    <source>
        <dbReference type="SAM" id="Phobius"/>
    </source>
</evidence>
<evidence type="ECO:0000259" key="15">
    <source>
        <dbReference type="PROSITE" id="PS50113"/>
    </source>
</evidence>
<sequence>MAQSISTFRQGAQNKALLAFIILACIVITLYVNAVMGIDVVYTHLFYIPIILAGVWYHRKAVFIALFLGLSHVAIGYYLAGRIIPDTFIRAGIFIIVALVVGYLSEKRDKLYDSVRLLLESTDEGIYGVDGQGRCTLINRSALKMLGYSMEEVIGKNVHDLIHHTKRDGKPRIREECCVARTLATGVGYRDSDDVFWRKDGTTFPVEYSSNPVTVDSSVTGAVVTFIDISERKRAEEEIEEAKRQAELYIDLMGHDINNMNQMGIGYLELAMDRLKLSGEDRQYLLKPLEALYDSSRLIDTVRKLQLAKEGAVKREKVDACRILHEVISQYSHVPGRDVTIQFSPPGPCYVMADDLLKDVFSNIIGNAIKHSRGAVAVEAKVSHVLEGSQTLYRFDISDNGPGIPDDVKKKLFTRYQRGDFGAAGHGLGLYLVKALVDDFHGKVWVEDRVPGDYTKGCRFVVMLPALTSSPSSQSQAR</sequence>
<dbReference type="SUPFAM" id="SSF55874">
    <property type="entry name" value="ATPase domain of HSP90 chaperone/DNA topoisomerase II/histidine kinase"/>
    <property type="match status" value="1"/>
</dbReference>
<dbReference type="GO" id="GO:0004673">
    <property type="term" value="F:protein histidine kinase activity"/>
    <property type="evidence" value="ECO:0007669"/>
    <property type="project" value="UniProtKB-EC"/>
</dbReference>
<keyword evidence="6" id="KW-0547">Nucleotide-binding</keyword>
<dbReference type="Gene3D" id="3.30.450.20">
    <property type="entry name" value="PAS domain"/>
    <property type="match status" value="1"/>
</dbReference>
<dbReference type="PROSITE" id="PS50113">
    <property type="entry name" value="PAC"/>
    <property type="match status" value="1"/>
</dbReference>
<keyword evidence="4" id="KW-0808">Transferase</keyword>
<dbReference type="Gene3D" id="3.30.565.10">
    <property type="entry name" value="Histidine kinase-like ATPase, C-terminal domain"/>
    <property type="match status" value="1"/>
</dbReference>
<dbReference type="GO" id="GO:0005524">
    <property type="term" value="F:ATP binding"/>
    <property type="evidence" value="ECO:0007669"/>
    <property type="project" value="UniProtKB-KW"/>
</dbReference>
<evidence type="ECO:0000256" key="8">
    <source>
        <dbReference type="ARBA" id="ARBA00022840"/>
    </source>
</evidence>
<evidence type="ECO:0000259" key="13">
    <source>
        <dbReference type="PROSITE" id="PS50109"/>
    </source>
</evidence>
<dbReference type="PRINTS" id="PR00344">
    <property type="entry name" value="BCTRLSENSOR"/>
</dbReference>
<evidence type="ECO:0000256" key="7">
    <source>
        <dbReference type="ARBA" id="ARBA00022777"/>
    </source>
</evidence>
<dbReference type="PANTHER" id="PTHR42878">
    <property type="entry name" value="TWO-COMPONENT HISTIDINE KINASE"/>
    <property type="match status" value="1"/>
</dbReference>
<dbReference type="SMART" id="SM00091">
    <property type="entry name" value="PAS"/>
    <property type="match status" value="1"/>
</dbReference>
<comment type="subcellular location">
    <subcellularLocation>
        <location evidence="2">Membrane</location>
        <topology evidence="2">Multi-pass membrane protein</topology>
    </subcellularLocation>
</comment>
<evidence type="ECO:0000259" key="14">
    <source>
        <dbReference type="PROSITE" id="PS50112"/>
    </source>
</evidence>
<reference evidence="16 17" key="1">
    <citation type="journal article" date="2012" name="J. Bacteriol.">
        <title>Complete genome sequence of a thermophilic methanogen, Methanocella conradii HZ254, isolated from Chinese rice field soil.</title>
        <authorList>
            <person name="Lu Z."/>
            <person name="Lu Y."/>
        </authorList>
    </citation>
    <scope>NUCLEOTIDE SEQUENCE [LARGE SCALE GENOMIC DNA]</scope>
    <source>
        <strain evidence="17">DSM 24694 / JCM 17849 / CGMCC 1.5162 / HZ254</strain>
    </source>
</reference>
<keyword evidence="7 16" id="KW-0418">Kinase</keyword>
<evidence type="ECO:0000313" key="16">
    <source>
        <dbReference type="EMBL" id="AFD00745.1"/>
    </source>
</evidence>
<dbReference type="InterPro" id="IPR001610">
    <property type="entry name" value="PAC"/>
</dbReference>
<dbReference type="PROSITE" id="PS50112">
    <property type="entry name" value="PAS"/>
    <property type="match status" value="1"/>
</dbReference>
<feature type="transmembrane region" description="Helical" evidence="12">
    <location>
        <begin position="87"/>
        <end position="104"/>
    </location>
</feature>
<dbReference type="NCBIfam" id="TIGR00229">
    <property type="entry name" value="sensory_box"/>
    <property type="match status" value="1"/>
</dbReference>
<dbReference type="CDD" id="cd00075">
    <property type="entry name" value="HATPase"/>
    <property type="match status" value="1"/>
</dbReference>